<evidence type="ECO:0008006" key="3">
    <source>
        <dbReference type="Google" id="ProtNLM"/>
    </source>
</evidence>
<name>A0A2K9F645_9RHOB</name>
<dbReference type="Gene3D" id="1.10.3190.10">
    <property type="entry name" value="yfbu gene product, domain 2"/>
    <property type="match status" value="1"/>
</dbReference>
<dbReference type="SUPFAM" id="SSF116960">
    <property type="entry name" value="YfbU-like"/>
    <property type="match status" value="1"/>
</dbReference>
<gene>
    <name evidence="1" type="ORF">CUV01_15740</name>
</gene>
<dbReference type="Proteomes" id="UP000233742">
    <property type="component" value="Chromosome"/>
</dbReference>
<dbReference type="AlphaFoldDB" id="A0A2K9F645"/>
<dbReference type="InterPro" id="IPR005587">
    <property type="entry name" value="UPF0304_YfbU"/>
</dbReference>
<dbReference type="KEGG" id="paro:CUV01_15740"/>
<keyword evidence="2" id="KW-1185">Reference proteome</keyword>
<dbReference type="Pfam" id="PF03887">
    <property type="entry name" value="YfbU"/>
    <property type="match status" value="1"/>
</dbReference>
<evidence type="ECO:0000313" key="1">
    <source>
        <dbReference type="EMBL" id="AUH34641.1"/>
    </source>
</evidence>
<organism evidence="1 2">
    <name type="scientific">Paracoccus tegillarcae</name>
    <dbReference type="NCBI Taxonomy" id="1529068"/>
    <lineage>
        <taxon>Bacteria</taxon>
        <taxon>Pseudomonadati</taxon>
        <taxon>Pseudomonadota</taxon>
        <taxon>Alphaproteobacteria</taxon>
        <taxon>Rhodobacterales</taxon>
        <taxon>Paracoccaceae</taxon>
        <taxon>Paracoccus</taxon>
    </lineage>
</organism>
<proteinExistence type="predicted"/>
<reference evidence="1 2" key="1">
    <citation type="submission" date="2017-12" db="EMBL/GenBank/DDBJ databases">
        <authorList>
            <person name="Hurst M.R.H."/>
        </authorList>
    </citation>
    <scope>NUCLEOTIDE SEQUENCE [LARGE SCALE GENOMIC DNA]</scope>
    <source>
        <strain evidence="1 2">BM15</strain>
    </source>
</reference>
<dbReference type="RefSeq" id="WP_101461302.1">
    <property type="nucleotide sequence ID" value="NZ_CP025408.1"/>
</dbReference>
<accession>A0A2K9F645</accession>
<sequence>MLSYAEKINLLLLCDLLDGLEIDSSVDRDAIRKAISSGNTWSLTWDVLPDYPEPIKDVVTETADILSMWRVLEHDFSQLSEADKELVSTNAGPGADIAFEGFDGNNDPHYGVACHLIQTMGRFDEFSKRGLNSHSSVSLQRYRRILKQYKAALKGVGKGFSAHDLIEILKIKT</sequence>
<protein>
    <recommendedName>
        <fullName evidence="3">YfbU family protein</fullName>
    </recommendedName>
</protein>
<evidence type="ECO:0000313" key="2">
    <source>
        <dbReference type="Proteomes" id="UP000233742"/>
    </source>
</evidence>
<dbReference type="EMBL" id="CP025408">
    <property type="protein sequence ID" value="AUH34641.1"/>
    <property type="molecule type" value="Genomic_DNA"/>
</dbReference>
<dbReference type="InterPro" id="IPR023146">
    <property type="entry name" value="YfbU_alpha-helical_sf"/>
</dbReference>
<dbReference type="OrthoDB" id="7595565at2"/>